<feature type="compositionally biased region" description="Basic residues" evidence="1">
    <location>
        <begin position="1"/>
        <end position="26"/>
    </location>
</feature>
<comment type="caution">
    <text evidence="2">The sequence shown here is derived from an EMBL/GenBank/DDBJ whole genome shotgun (WGS) entry which is preliminary data.</text>
</comment>
<feature type="region of interest" description="Disordered" evidence="1">
    <location>
        <begin position="53"/>
        <end position="112"/>
    </location>
</feature>
<reference evidence="2 3" key="1">
    <citation type="journal article" date="2018" name="Nat. Ecol. Evol.">
        <title>Shark genomes provide insights into elasmobranch evolution and the origin of vertebrates.</title>
        <authorList>
            <person name="Hara Y"/>
            <person name="Yamaguchi K"/>
            <person name="Onimaru K"/>
            <person name="Kadota M"/>
            <person name="Koyanagi M"/>
            <person name="Keeley SD"/>
            <person name="Tatsumi K"/>
            <person name="Tanaka K"/>
            <person name="Motone F"/>
            <person name="Kageyama Y"/>
            <person name="Nozu R"/>
            <person name="Adachi N"/>
            <person name="Nishimura O"/>
            <person name="Nakagawa R"/>
            <person name="Tanegashima C"/>
            <person name="Kiyatake I"/>
            <person name="Matsumoto R"/>
            <person name="Murakumo K"/>
            <person name="Nishida K"/>
            <person name="Terakita A"/>
            <person name="Kuratani S"/>
            <person name="Sato K"/>
            <person name="Hyodo S Kuraku.S."/>
        </authorList>
    </citation>
    <scope>NUCLEOTIDE SEQUENCE [LARGE SCALE GENOMIC DNA]</scope>
</reference>
<dbReference type="Proteomes" id="UP000288216">
    <property type="component" value="Unassembled WGS sequence"/>
</dbReference>
<feature type="compositionally biased region" description="Polar residues" evidence="1">
    <location>
        <begin position="59"/>
        <end position="69"/>
    </location>
</feature>
<evidence type="ECO:0000313" key="2">
    <source>
        <dbReference type="EMBL" id="GCB74971.1"/>
    </source>
</evidence>
<feature type="compositionally biased region" description="Basic residues" evidence="1">
    <location>
        <begin position="87"/>
        <end position="104"/>
    </location>
</feature>
<organism evidence="2 3">
    <name type="scientific">Scyliorhinus torazame</name>
    <name type="common">Cloudy catshark</name>
    <name type="synonym">Catulus torazame</name>
    <dbReference type="NCBI Taxonomy" id="75743"/>
    <lineage>
        <taxon>Eukaryota</taxon>
        <taxon>Metazoa</taxon>
        <taxon>Chordata</taxon>
        <taxon>Craniata</taxon>
        <taxon>Vertebrata</taxon>
        <taxon>Chondrichthyes</taxon>
        <taxon>Elasmobranchii</taxon>
        <taxon>Galeomorphii</taxon>
        <taxon>Galeoidea</taxon>
        <taxon>Carcharhiniformes</taxon>
        <taxon>Scyliorhinidae</taxon>
        <taxon>Scyliorhinus</taxon>
    </lineage>
</organism>
<evidence type="ECO:0000256" key="1">
    <source>
        <dbReference type="SAM" id="MobiDB-lite"/>
    </source>
</evidence>
<feature type="region of interest" description="Disordered" evidence="1">
    <location>
        <begin position="1"/>
        <end position="36"/>
    </location>
</feature>
<sequence>MARRGGNKSCKPRRKKQRRRKKKCQHQHKDQSKPLNTMVQLCFRRYKSPTYRSDKETCISPQDPQTTREASLRSPGPARVYLLYYNPKRRHSKSKKKKKKKKIRSIFSNLRC</sequence>
<keyword evidence="3" id="KW-1185">Reference proteome</keyword>
<gene>
    <name evidence="2" type="ORF">scyTo_0019700</name>
</gene>
<dbReference type="AlphaFoldDB" id="A0A401PPJ7"/>
<name>A0A401PPJ7_SCYTO</name>
<accession>A0A401PPJ7</accession>
<protein>
    <submittedName>
        <fullName evidence="2">Uncharacterized protein</fullName>
    </submittedName>
</protein>
<dbReference type="EMBL" id="BFAA01014919">
    <property type="protein sequence ID" value="GCB74971.1"/>
    <property type="molecule type" value="Genomic_DNA"/>
</dbReference>
<evidence type="ECO:0000313" key="3">
    <source>
        <dbReference type="Proteomes" id="UP000288216"/>
    </source>
</evidence>
<proteinExistence type="predicted"/>